<evidence type="ECO:0000313" key="2">
    <source>
        <dbReference type="Proteomes" id="UP000789525"/>
    </source>
</evidence>
<dbReference type="EMBL" id="CAJVPT010042857">
    <property type="protein sequence ID" value="CAG8731038.1"/>
    <property type="molecule type" value="Genomic_DNA"/>
</dbReference>
<comment type="caution">
    <text evidence="1">The sequence shown here is derived from an EMBL/GenBank/DDBJ whole genome shotgun (WGS) entry which is preliminary data.</text>
</comment>
<evidence type="ECO:0000313" key="1">
    <source>
        <dbReference type="EMBL" id="CAG8731038.1"/>
    </source>
</evidence>
<protein>
    <submittedName>
        <fullName evidence="1">16853_t:CDS:1</fullName>
    </submittedName>
</protein>
<sequence length="217" mass="24328">GPALCSQVNYNISHTKLHEMRTPELSNSGLRSLPNILATDFQPTLFHYYTARNLGAYLEISNQLPQLYLNHVYVEGLEKIDLYGVRFFQEAQFKQLSTSSIHGTAFVSWSEMYYNLFTISTRETLAVRNCPESIRRQRTAPEDTTMSSLAAQTAHGSAYSQDIGRQVHGRLFSISPLKLLTSVQIVMSGVGSLDDLYPARDIVQAVLQPVLQPEEGI</sequence>
<reference evidence="1" key="1">
    <citation type="submission" date="2021-06" db="EMBL/GenBank/DDBJ databases">
        <authorList>
            <person name="Kallberg Y."/>
            <person name="Tangrot J."/>
            <person name="Rosling A."/>
        </authorList>
    </citation>
    <scope>NUCLEOTIDE SEQUENCE</scope>
    <source>
        <strain evidence="1">CL356</strain>
    </source>
</reference>
<accession>A0ACA9PYY6</accession>
<proteinExistence type="predicted"/>
<gene>
    <name evidence="1" type="ORF">ACOLOM_LOCUS11640</name>
</gene>
<feature type="non-terminal residue" evidence="1">
    <location>
        <position position="217"/>
    </location>
</feature>
<organism evidence="1 2">
    <name type="scientific">Acaulospora colombiana</name>
    <dbReference type="NCBI Taxonomy" id="27376"/>
    <lineage>
        <taxon>Eukaryota</taxon>
        <taxon>Fungi</taxon>
        <taxon>Fungi incertae sedis</taxon>
        <taxon>Mucoromycota</taxon>
        <taxon>Glomeromycotina</taxon>
        <taxon>Glomeromycetes</taxon>
        <taxon>Diversisporales</taxon>
        <taxon>Acaulosporaceae</taxon>
        <taxon>Acaulospora</taxon>
    </lineage>
</organism>
<name>A0ACA9PYY6_9GLOM</name>
<keyword evidence="2" id="KW-1185">Reference proteome</keyword>
<dbReference type="Proteomes" id="UP000789525">
    <property type="component" value="Unassembled WGS sequence"/>
</dbReference>
<feature type="non-terminal residue" evidence="1">
    <location>
        <position position="1"/>
    </location>
</feature>